<dbReference type="RefSeq" id="XP_030629383.1">
    <property type="nucleotide sequence ID" value="XM_030773523.1"/>
</dbReference>
<evidence type="ECO:0000259" key="14">
    <source>
        <dbReference type="PROSITE" id="PS51466"/>
    </source>
</evidence>
<dbReference type="SUPFAM" id="SSF68906">
    <property type="entry name" value="SAP domain"/>
    <property type="match status" value="1"/>
</dbReference>
<dbReference type="InterPro" id="IPR004181">
    <property type="entry name" value="Znf_MIZ"/>
</dbReference>
<evidence type="ECO:0000256" key="11">
    <source>
        <dbReference type="SAM" id="MobiDB-lite"/>
    </source>
</evidence>
<dbReference type="PROSITE" id="PS51044">
    <property type="entry name" value="ZF_SP_RING"/>
    <property type="match status" value="1"/>
</dbReference>
<dbReference type="InterPro" id="IPR003034">
    <property type="entry name" value="SAP_dom"/>
</dbReference>
<evidence type="ECO:0000256" key="1">
    <source>
        <dbReference type="ARBA" id="ARBA00004123"/>
    </source>
</evidence>
<dbReference type="InterPro" id="IPR036361">
    <property type="entry name" value="SAP_dom_sf"/>
</dbReference>
<keyword evidence="9" id="KW-0539">Nucleus</keyword>
<dbReference type="FunFam" id="2.60.120.780:FF:000001">
    <property type="entry name" value="E3 SUMO-protein ligase PIAS2 isoform X1"/>
    <property type="match status" value="1"/>
</dbReference>
<evidence type="ECO:0000256" key="5">
    <source>
        <dbReference type="ARBA" id="ARBA00022723"/>
    </source>
</evidence>
<evidence type="ECO:0000259" key="12">
    <source>
        <dbReference type="PROSITE" id="PS50800"/>
    </source>
</evidence>
<organism evidence="15 16">
    <name type="scientific">Chanos chanos</name>
    <name type="common">Milkfish</name>
    <name type="synonym">Mugil chanos</name>
    <dbReference type="NCBI Taxonomy" id="29144"/>
    <lineage>
        <taxon>Eukaryota</taxon>
        <taxon>Metazoa</taxon>
        <taxon>Chordata</taxon>
        <taxon>Craniata</taxon>
        <taxon>Vertebrata</taxon>
        <taxon>Euteleostomi</taxon>
        <taxon>Actinopterygii</taxon>
        <taxon>Neopterygii</taxon>
        <taxon>Teleostei</taxon>
        <taxon>Ostariophysi</taxon>
        <taxon>Gonorynchiformes</taxon>
        <taxon>Chanidae</taxon>
        <taxon>Chanos</taxon>
    </lineage>
</organism>
<dbReference type="OrthoDB" id="10263264at2759"/>
<sequence>MSTQVSEAKMMVENLRVTELRFLLSAMGRSKGGRKTELILRITDLLHNDCRPDLLSNIRELYRLRCRDSRSYNRRSQLLHNDKEPFLDPESMLTPPTDCIDRLSQPHAVPAAEVQMMKLPFYHNLDTILPPTPLEAKNGDLLQVHRFALRLTKKQLEMLRAPQKSWQGLQGTQMVLRICYTESIGIEEDQYPANFSLSVNFSHCPIKLKYPCNKSGVEPRRPCEPINITPLVRMGSHLSNEIELTWGNFGKHYSVAVYLVGVFTAAELLKELQRTSVENVEHCRRRISEKLCCDSENEIATTKLQVSLICPLGKMRLSVPCRAVTCAHLQCFDAVFYLQMNEMKPTWTCPVCHKPAPFDQLRIDGLLSEVLQSSEKAVEEIEYLANGSWRSVTHVREREPSRAPDSSQQNRNKTSPAKLVTGAVGMQRDDVVDLTQGSSDEEDELTDETVTTQLRDSLEDPQCHHRRRTDKGERMRLRYCKSRGISRILSSQASRFLDRNLPWAKRAKLSRTPFNLILGHSVHGNYPGQQPGFNI</sequence>
<dbReference type="Gene3D" id="3.30.40.10">
    <property type="entry name" value="Zinc/RING finger domain, C3HC4 (zinc finger)"/>
    <property type="match status" value="1"/>
</dbReference>
<evidence type="ECO:0000256" key="4">
    <source>
        <dbReference type="ARBA" id="ARBA00022679"/>
    </source>
</evidence>
<dbReference type="Pfam" id="PF02891">
    <property type="entry name" value="zf-MIZ"/>
    <property type="match status" value="1"/>
</dbReference>
<dbReference type="InterPro" id="IPR023321">
    <property type="entry name" value="PINIT"/>
</dbReference>
<keyword evidence="7" id="KW-0833">Ubl conjugation pathway</keyword>
<comment type="subcellular location">
    <subcellularLocation>
        <location evidence="1">Nucleus</location>
    </subcellularLocation>
</comment>
<dbReference type="PANTHER" id="PTHR10782:SF9">
    <property type="entry name" value="E3 SUMO-PROTEIN LIGASE PIAS4"/>
    <property type="match status" value="1"/>
</dbReference>
<dbReference type="PROSITE" id="PS50800">
    <property type="entry name" value="SAP"/>
    <property type="match status" value="1"/>
</dbReference>
<accession>A0A6J2VC61</accession>
<feature type="domain" description="SAP" evidence="12">
    <location>
        <begin position="12"/>
        <end position="46"/>
    </location>
</feature>
<dbReference type="Pfam" id="PF02037">
    <property type="entry name" value="SAP"/>
    <property type="match status" value="1"/>
</dbReference>
<comment type="pathway">
    <text evidence="2">Protein modification; protein sumoylation.</text>
</comment>
<dbReference type="Proteomes" id="UP000504632">
    <property type="component" value="Chromosome 5"/>
</dbReference>
<dbReference type="InParanoid" id="A0A6J2VC61"/>
<reference evidence="16" key="1">
    <citation type="submission" date="2025-08" db="UniProtKB">
        <authorList>
            <consortium name="RefSeq"/>
        </authorList>
    </citation>
    <scope>IDENTIFICATION</scope>
</reference>
<evidence type="ECO:0000256" key="7">
    <source>
        <dbReference type="ARBA" id="ARBA00022786"/>
    </source>
</evidence>
<keyword evidence="15" id="KW-1185">Reference proteome</keyword>
<protein>
    <submittedName>
        <fullName evidence="16">E3 SUMO-protein ligase PIAS4b</fullName>
    </submittedName>
</protein>
<keyword evidence="4" id="KW-0808">Transferase</keyword>
<dbReference type="PANTHER" id="PTHR10782">
    <property type="entry name" value="ZINC FINGER MIZ DOMAIN-CONTAINING PROTEIN"/>
    <property type="match status" value="1"/>
</dbReference>
<dbReference type="GeneID" id="115811360"/>
<evidence type="ECO:0000256" key="6">
    <source>
        <dbReference type="ARBA" id="ARBA00022771"/>
    </source>
</evidence>
<keyword evidence="8" id="KW-0862">Zinc</keyword>
<feature type="domain" description="SP-RING-type" evidence="13">
    <location>
        <begin position="295"/>
        <end position="380"/>
    </location>
</feature>
<evidence type="ECO:0000256" key="10">
    <source>
        <dbReference type="PROSITE-ProRule" id="PRU00452"/>
    </source>
</evidence>
<dbReference type="GO" id="GO:0003712">
    <property type="term" value="F:transcription coregulator activity"/>
    <property type="evidence" value="ECO:0007669"/>
    <property type="project" value="TreeGrafter"/>
</dbReference>
<keyword evidence="16" id="KW-0436">Ligase</keyword>
<dbReference type="GO" id="GO:0061665">
    <property type="term" value="F:SUMO ligase activity"/>
    <property type="evidence" value="ECO:0007669"/>
    <property type="project" value="TreeGrafter"/>
</dbReference>
<dbReference type="AlphaFoldDB" id="A0A6J2VC61"/>
<dbReference type="GO" id="GO:0016925">
    <property type="term" value="P:protein sumoylation"/>
    <property type="evidence" value="ECO:0007669"/>
    <property type="project" value="UniProtKB-UniPathway"/>
</dbReference>
<evidence type="ECO:0000256" key="3">
    <source>
        <dbReference type="ARBA" id="ARBA00005383"/>
    </source>
</evidence>
<keyword evidence="6 10" id="KW-0863">Zinc-finger</keyword>
<name>A0A6J2VC61_CHACN</name>
<dbReference type="SMART" id="SM00513">
    <property type="entry name" value="SAP"/>
    <property type="match status" value="1"/>
</dbReference>
<dbReference type="UniPathway" id="UPA00886"/>
<comment type="similarity">
    <text evidence="3">Belongs to the PIAS family.</text>
</comment>
<evidence type="ECO:0000256" key="8">
    <source>
        <dbReference type="ARBA" id="ARBA00022833"/>
    </source>
</evidence>
<feature type="compositionally biased region" description="Polar residues" evidence="11">
    <location>
        <begin position="404"/>
        <end position="415"/>
    </location>
</feature>
<evidence type="ECO:0000256" key="9">
    <source>
        <dbReference type="ARBA" id="ARBA00023242"/>
    </source>
</evidence>
<gene>
    <name evidence="16" type="primary">pias4b</name>
</gene>
<feature type="domain" description="PINIT" evidence="14">
    <location>
        <begin position="103"/>
        <end position="263"/>
    </location>
</feature>
<keyword evidence="5" id="KW-0479">Metal-binding</keyword>
<dbReference type="InterPro" id="IPR038654">
    <property type="entry name" value="PINIT_sf"/>
</dbReference>
<dbReference type="GO" id="GO:0005634">
    <property type="term" value="C:nucleus"/>
    <property type="evidence" value="ECO:0007669"/>
    <property type="project" value="UniProtKB-SubCell"/>
</dbReference>
<evidence type="ECO:0000256" key="2">
    <source>
        <dbReference type="ARBA" id="ARBA00004718"/>
    </source>
</evidence>
<dbReference type="GO" id="GO:0006357">
    <property type="term" value="P:regulation of transcription by RNA polymerase II"/>
    <property type="evidence" value="ECO:0007669"/>
    <property type="project" value="TreeGrafter"/>
</dbReference>
<proteinExistence type="inferred from homology"/>
<dbReference type="GO" id="GO:0008270">
    <property type="term" value="F:zinc ion binding"/>
    <property type="evidence" value="ECO:0007669"/>
    <property type="project" value="UniProtKB-KW"/>
</dbReference>
<dbReference type="Gene3D" id="1.10.720.30">
    <property type="entry name" value="SAP domain"/>
    <property type="match status" value="1"/>
</dbReference>
<dbReference type="CTD" id="393314"/>
<dbReference type="Pfam" id="PF14324">
    <property type="entry name" value="PINIT"/>
    <property type="match status" value="1"/>
</dbReference>
<evidence type="ECO:0000259" key="13">
    <source>
        <dbReference type="PROSITE" id="PS51044"/>
    </source>
</evidence>
<evidence type="ECO:0000313" key="15">
    <source>
        <dbReference type="Proteomes" id="UP000504632"/>
    </source>
</evidence>
<dbReference type="InterPro" id="IPR013083">
    <property type="entry name" value="Znf_RING/FYVE/PHD"/>
</dbReference>
<dbReference type="PROSITE" id="PS51466">
    <property type="entry name" value="PINIT"/>
    <property type="match status" value="1"/>
</dbReference>
<dbReference type="Gene3D" id="2.60.120.780">
    <property type="entry name" value="PINIT domain"/>
    <property type="match status" value="1"/>
</dbReference>
<feature type="region of interest" description="Disordered" evidence="11">
    <location>
        <begin position="393"/>
        <end position="417"/>
    </location>
</feature>
<dbReference type="GO" id="GO:0000785">
    <property type="term" value="C:chromatin"/>
    <property type="evidence" value="ECO:0007669"/>
    <property type="project" value="TreeGrafter"/>
</dbReference>
<evidence type="ECO:0000313" key="16">
    <source>
        <dbReference type="RefSeq" id="XP_030629383.1"/>
    </source>
</evidence>